<dbReference type="Proteomes" id="UP000198736">
    <property type="component" value="Unassembled WGS sequence"/>
</dbReference>
<comment type="subcellular location">
    <subcellularLocation>
        <location evidence="1 11">Cell membrane</location>
        <topology evidence="1 11">Multi-pass membrane protein</topology>
    </subcellularLocation>
</comment>
<protein>
    <recommendedName>
        <fullName evidence="11">Transport permease protein</fullName>
    </recommendedName>
</protein>
<feature type="transmembrane region" description="Helical" evidence="11">
    <location>
        <begin position="113"/>
        <end position="143"/>
    </location>
</feature>
<feature type="transmembrane region" description="Helical" evidence="11">
    <location>
        <begin position="149"/>
        <end position="172"/>
    </location>
</feature>
<evidence type="ECO:0000256" key="7">
    <source>
        <dbReference type="ARBA" id="ARBA00022903"/>
    </source>
</evidence>
<evidence type="ECO:0000313" key="14">
    <source>
        <dbReference type="Proteomes" id="UP000198736"/>
    </source>
</evidence>
<feature type="domain" description="ABC transmembrane type-2" evidence="12">
    <location>
        <begin position="37"/>
        <end position="261"/>
    </location>
</feature>
<gene>
    <name evidence="13" type="ORF">COMA2_200055</name>
</gene>
<dbReference type="InterPro" id="IPR000412">
    <property type="entry name" value="ABC_2_transport"/>
</dbReference>
<dbReference type="GO" id="GO:0015774">
    <property type="term" value="P:polysaccharide transport"/>
    <property type="evidence" value="ECO:0007669"/>
    <property type="project" value="UniProtKB-KW"/>
</dbReference>
<dbReference type="PIRSF" id="PIRSF006648">
    <property type="entry name" value="DrrB"/>
    <property type="match status" value="1"/>
</dbReference>
<keyword evidence="9" id="KW-0625">Polysaccharide transport</keyword>
<dbReference type="GO" id="GO:0043190">
    <property type="term" value="C:ATP-binding cassette (ABC) transporter complex"/>
    <property type="evidence" value="ECO:0007669"/>
    <property type="project" value="InterPro"/>
</dbReference>
<evidence type="ECO:0000256" key="2">
    <source>
        <dbReference type="ARBA" id="ARBA00007783"/>
    </source>
</evidence>
<evidence type="ECO:0000256" key="1">
    <source>
        <dbReference type="ARBA" id="ARBA00004651"/>
    </source>
</evidence>
<sequence length="269" mass="29888">MNRFGVYSGILSVYANRRLLWSLVVRDIQSRYRGTLLGFLWAVAYPLMMLAVYAFVFGGVFNARWGSGGGVKDFVLMLYCGLIVYALFSETLTRSPSAIFSNPSYVKKVVFPLELLTISYLVSAVFNALIGVGLLCLFLLILYQSIPLTALYVPLVFAPLLVLTGGLAWLLASIGVFFRDVGQIIGVIMSMLLFLSPVFYPASSAPALAQKLIYLNPLTYPIEELRAVLILGNQPDWFHWFAYLSVSIIVTIGGFWVFQMSRPAFADVI</sequence>
<evidence type="ECO:0000256" key="6">
    <source>
        <dbReference type="ARBA" id="ARBA00022692"/>
    </source>
</evidence>
<evidence type="ECO:0000256" key="3">
    <source>
        <dbReference type="ARBA" id="ARBA00022448"/>
    </source>
</evidence>
<dbReference type="GO" id="GO:0015920">
    <property type="term" value="P:lipopolysaccharide transport"/>
    <property type="evidence" value="ECO:0007669"/>
    <property type="project" value="TreeGrafter"/>
</dbReference>
<evidence type="ECO:0000313" key="13">
    <source>
        <dbReference type="EMBL" id="CUS36090.1"/>
    </source>
</evidence>
<name>A0A0S4LHA1_9BACT</name>
<keyword evidence="4 11" id="KW-1003">Cell membrane</keyword>
<feature type="transmembrane region" description="Helical" evidence="11">
    <location>
        <begin position="184"/>
        <end position="202"/>
    </location>
</feature>
<keyword evidence="10 11" id="KW-0472">Membrane</keyword>
<organism evidence="13 14">
    <name type="scientific">Candidatus Nitrospira nitrificans</name>
    <dbReference type="NCBI Taxonomy" id="1742973"/>
    <lineage>
        <taxon>Bacteria</taxon>
        <taxon>Pseudomonadati</taxon>
        <taxon>Nitrospirota</taxon>
        <taxon>Nitrospiria</taxon>
        <taxon>Nitrospirales</taxon>
        <taxon>Nitrospiraceae</taxon>
        <taxon>Nitrospira</taxon>
    </lineage>
</organism>
<dbReference type="STRING" id="1742973.COMA2_200055"/>
<dbReference type="AlphaFoldDB" id="A0A0S4LHA1"/>
<keyword evidence="7" id="KW-0972">Capsule biogenesis/degradation</keyword>
<dbReference type="PANTHER" id="PTHR30413">
    <property type="entry name" value="INNER MEMBRANE TRANSPORT PERMEASE"/>
    <property type="match status" value="1"/>
</dbReference>
<dbReference type="GO" id="GO:0140359">
    <property type="term" value="F:ABC-type transporter activity"/>
    <property type="evidence" value="ECO:0007669"/>
    <property type="project" value="InterPro"/>
</dbReference>
<evidence type="ECO:0000256" key="9">
    <source>
        <dbReference type="ARBA" id="ARBA00023047"/>
    </source>
</evidence>
<dbReference type="InterPro" id="IPR013525">
    <property type="entry name" value="ABC2_TM"/>
</dbReference>
<dbReference type="PANTHER" id="PTHR30413:SF10">
    <property type="entry name" value="CAPSULE POLYSACCHARIDE EXPORT INNER-MEMBRANE PROTEIN CTRC"/>
    <property type="match status" value="1"/>
</dbReference>
<keyword evidence="3 11" id="KW-0813">Transport</keyword>
<evidence type="ECO:0000256" key="5">
    <source>
        <dbReference type="ARBA" id="ARBA00022597"/>
    </source>
</evidence>
<evidence type="ECO:0000256" key="11">
    <source>
        <dbReference type="RuleBase" id="RU361157"/>
    </source>
</evidence>
<comment type="similarity">
    <text evidence="2 11">Belongs to the ABC-2 integral membrane protein family.</text>
</comment>
<dbReference type="RefSeq" id="WP_090897538.1">
    <property type="nucleotide sequence ID" value="NZ_CZPZ01000013.1"/>
</dbReference>
<keyword evidence="6 11" id="KW-0812">Transmembrane</keyword>
<dbReference type="OrthoDB" id="9786910at2"/>
<keyword evidence="5" id="KW-0762">Sugar transport</keyword>
<feature type="transmembrane region" description="Helical" evidence="11">
    <location>
        <begin position="237"/>
        <end position="258"/>
    </location>
</feature>
<reference evidence="14" key="1">
    <citation type="submission" date="2015-10" db="EMBL/GenBank/DDBJ databases">
        <authorList>
            <person name="Luecker S."/>
            <person name="Luecker S."/>
        </authorList>
    </citation>
    <scope>NUCLEOTIDE SEQUENCE [LARGE SCALE GENOMIC DNA]</scope>
</reference>
<evidence type="ECO:0000256" key="8">
    <source>
        <dbReference type="ARBA" id="ARBA00022989"/>
    </source>
</evidence>
<dbReference type="PRINTS" id="PR00164">
    <property type="entry name" value="ABC2TRNSPORT"/>
</dbReference>
<feature type="transmembrane region" description="Helical" evidence="11">
    <location>
        <begin position="36"/>
        <end position="62"/>
    </location>
</feature>
<dbReference type="PROSITE" id="PS51012">
    <property type="entry name" value="ABC_TM2"/>
    <property type="match status" value="1"/>
</dbReference>
<evidence type="ECO:0000256" key="4">
    <source>
        <dbReference type="ARBA" id="ARBA00022475"/>
    </source>
</evidence>
<keyword evidence="8 11" id="KW-1133">Transmembrane helix</keyword>
<evidence type="ECO:0000256" key="10">
    <source>
        <dbReference type="ARBA" id="ARBA00023136"/>
    </source>
</evidence>
<evidence type="ECO:0000259" key="12">
    <source>
        <dbReference type="PROSITE" id="PS51012"/>
    </source>
</evidence>
<feature type="transmembrane region" description="Helical" evidence="11">
    <location>
        <begin position="74"/>
        <end position="92"/>
    </location>
</feature>
<accession>A0A0S4LHA1</accession>
<dbReference type="Pfam" id="PF01061">
    <property type="entry name" value="ABC2_membrane"/>
    <property type="match status" value="1"/>
</dbReference>
<keyword evidence="14" id="KW-1185">Reference proteome</keyword>
<dbReference type="EMBL" id="CZPZ01000013">
    <property type="protein sequence ID" value="CUS36090.1"/>
    <property type="molecule type" value="Genomic_DNA"/>
</dbReference>
<proteinExistence type="inferred from homology"/>
<dbReference type="InterPro" id="IPR047817">
    <property type="entry name" value="ABC2_TM_bact-type"/>
</dbReference>